<name>A0A9Q0GX37_9MAGN</name>
<sequence>MVFLSPCFDSTQPTPYSLLCNSSLSGLLVPSDCSKSENSYKQARDSFGWISSRGSLRSHSLSFSRGVTPQQILDEIESASVSQAGDIGDRTLHSNRCSESDSLQFSVDDAVMQNENSFPEKVLLPSYGFWFRNDTTFVGVSPLSPLPSELVSPISTDAILDAKDKNQIRSVSPVQDNKISLPLWIEYVSYLVHLAVFGILGSEG</sequence>
<accession>A0A9Q0GX37</accession>
<evidence type="ECO:0000313" key="1">
    <source>
        <dbReference type="EMBL" id="KAJ4955184.1"/>
    </source>
</evidence>
<dbReference type="Proteomes" id="UP001141806">
    <property type="component" value="Unassembled WGS sequence"/>
</dbReference>
<dbReference type="EMBL" id="JAMYWD010000011">
    <property type="protein sequence ID" value="KAJ4955184.1"/>
    <property type="molecule type" value="Genomic_DNA"/>
</dbReference>
<dbReference type="OrthoDB" id="1741671at2759"/>
<gene>
    <name evidence="1" type="ORF">NE237_011967</name>
</gene>
<keyword evidence="2" id="KW-1185">Reference proteome</keyword>
<reference evidence="1" key="1">
    <citation type="journal article" date="2023" name="Plant J.">
        <title>The genome of the king protea, Protea cynaroides.</title>
        <authorList>
            <person name="Chang J."/>
            <person name="Duong T.A."/>
            <person name="Schoeman C."/>
            <person name="Ma X."/>
            <person name="Roodt D."/>
            <person name="Barker N."/>
            <person name="Li Z."/>
            <person name="Van de Peer Y."/>
            <person name="Mizrachi E."/>
        </authorList>
    </citation>
    <scope>NUCLEOTIDE SEQUENCE</scope>
    <source>
        <tissue evidence="1">Young leaves</tissue>
    </source>
</reference>
<evidence type="ECO:0000313" key="2">
    <source>
        <dbReference type="Proteomes" id="UP001141806"/>
    </source>
</evidence>
<comment type="caution">
    <text evidence="1">The sequence shown here is derived from an EMBL/GenBank/DDBJ whole genome shotgun (WGS) entry which is preliminary data.</text>
</comment>
<proteinExistence type="predicted"/>
<protein>
    <submittedName>
        <fullName evidence="1">Uncharacterized protein</fullName>
    </submittedName>
</protein>
<organism evidence="1 2">
    <name type="scientific">Protea cynaroides</name>
    <dbReference type="NCBI Taxonomy" id="273540"/>
    <lineage>
        <taxon>Eukaryota</taxon>
        <taxon>Viridiplantae</taxon>
        <taxon>Streptophyta</taxon>
        <taxon>Embryophyta</taxon>
        <taxon>Tracheophyta</taxon>
        <taxon>Spermatophyta</taxon>
        <taxon>Magnoliopsida</taxon>
        <taxon>Proteales</taxon>
        <taxon>Proteaceae</taxon>
        <taxon>Protea</taxon>
    </lineage>
</organism>
<dbReference type="AlphaFoldDB" id="A0A9Q0GX37"/>